<dbReference type="AlphaFoldDB" id="A0A660KZL2"/>
<dbReference type="GO" id="GO:0005975">
    <property type="term" value="P:carbohydrate metabolic process"/>
    <property type="evidence" value="ECO:0007669"/>
    <property type="project" value="InterPro"/>
</dbReference>
<evidence type="ECO:0000259" key="1">
    <source>
        <dbReference type="PROSITE" id="PS51677"/>
    </source>
</evidence>
<organism evidence="2 3">
    <name type="scientific">Solirubrobacter pauli</name>
    <dbReference type="NCBI Taxonomy" id="166793"/>
    <lineage>
        <taxon>Bacteria</taxon>
        <taxon>Bacillati</taxon>
        <taxon>Actinomycetota</taxon>
        <taxon>Thermoleophilia</taxon>
        <taxon>Solirubrobacterales</taxon>
        <taxon>Solirubrobacteraceae</taxon>
        <taxon>Solirubrobacter</taxon>
    </lineage>
</organism>
<protein>
    <submittedName>
        <fullName evidence="2">Polysaccharide deacetylase</fullName>
    </submittedName>
</protein>
<dbReference type="Gene3D" id="3.20.20.370">
    <property type="entry name" value="Glycoside hydrolase/deacetylase"/>
    <property type="match status" value="1"/>
</dbReference>
<proteinExistence type="predicted"/>
<dbReference type="PROSITE" id="PS51677">
    <property type="entry name" value="NODB"/>
    <property type="match status" value="1"/>
</dbReference>
<dbReference type="CDD" id="cd10917">
    <property type="entry name" value="CE4_NodB_like_6s_7s"/>
    <property type="match status" value="1"/>
</dbReference>
<reference evidence="2 3" key="1">
    <citation type="submission" date="2018-10" db="EMBL/GenBank/DDBJ databases">
        <title>Genomic Encyclopedia of Archaeal and Bacterial Type Strains, Phase II (KMG-II): from individual species to whole genera.</title>
        <authorList>
            <person name="Goeker M."/>
        </authorList>
    </citation>
    <scope>NUCLEOTIDE SEQUENCE [LARGE SCALE GENOMIC DNA]</scope>
    <source>
        <strain evidence="2 3">DSM 14954</strain>
    </source>
</reference>
<evidence type="ECO:0000313" key="3">
    <source>
        <dbReference type="Proteomes" id="UP000278962"/>
    </source>
</evidence>
<dbReference type="PANTHER" id="PTHR10587">
    <property type="entry name" value="GLYCOSYL TRANSFERASE-RELATED"/>
    <property type="match status" value="1"/>
</dbReference>
<dbReference type="EMBL" id="RBIL01000002">
    <property type="protein sequence ID" value="RKQ86384.1"/>
    <property type="molecule type" value="Genomic_DNA"/>
</dbReference>
<dbReference type="InterPro" id="IPR050248">
    <property type="entry name" value="Polysacc_deacetylase_ArnD"/>
</dbReference>
<dbReference type="InterPro" id="IPR002509">
    <property type="entry name" value="NODB_dom"/>
</dbReference>
<dbReference type="SUPFAM" id="SSF88713">
    <property type="entry name" value="Glycoside hydrolase/deacetylase"/>
    <property type="match status" value="1"/>
</dbReference>
<feature type="domain" description="NodB homology" evidence="1">
    <location>
        <begin position="1"/>
        <end position="165"/>
    </location>
</feature>
<name>A0A660KZL2_9ACTN</name>
<dbReference type="Proteomes" id="UP000278962">
    <property type="component" value="Unassembled WGS sequence"/>
</dbReference>
<sequence length="183" mass="19828">MLAARGLKASFFVVGEALKQHRALAERAHAEGHWIGNHTLTHPRPLGESGTEVREIQAAQAELGALAHPDRLFRPSGAGGDLAPGLLSTAAVQALIAGRFTCVLWNAVPGDWKDPDGWVDTALAQIQQQDWTLLVLHDVAGACADRLDELLQRVDAEIVQAYPPACVPIKRGAVRRPVDRYLR</sequence>
<comment type="caution">
    <text evidence="2">The sequence shown here is derived from an EMBL/GenBank/DDBJ whole genome shotgun (WGS) entry which is preliminary data.</text>
</comment>
<keyword evidence="3" id="KW-1185">Reference proteome</keyword>
<gene>
    <name evidence="2" type="ORF">C8N24_4395</name>
</gene>
<evidence type="ECO:0000313" key="2">
    <source>
        <dbReference type="EMBL" id="RKQ86384.1"/>
    </source>
</evidence>
<dbReference type="Pfam" id="PF01522">
    <property type="entry name" value="Polysacc_deac_1"/>
    <property type="match status" value="1"/>
</dbReference>
<accession>A0A660KZL2</accession>
<dbReference type="InterPro" id="IPR011330">
    <property type="entry name" value="Glyco_hydro/deAcase_b/a-brl"/>
</dbReference>
<dbReference type="GO" id="GO:0016810">
    <property type="term" value="F:hydrolase activity, acting on carbon-nitrogen (but not peptide) bonds"/>
    <property type="evidence" value="ECO:0007669"/>
    <property type="project" value="InterPro"/>
</dbReference>